<dbReference type="Proteomes" id="UP000032568">
    <property type="component" value="Chromosome"/>
</dbReference>
<keyword evidence="2" id="KW-1185">Reference proteome</keyword>
<dbReference type="KEGG" id="tact:SG35_020155"/>
<evidence type="ECO:0000313" key="2">
    <source>
        <dbReference type="Proteomes" id="UP000032568"/>
    </source>
</evidence>
<evidence type="ECO:0000313" key="1">
    <source>
        <dbReference type="EMBL" id="WDD97610.1"/>
    </source>
</evidence>
<gene>
    <name evidence="1" type="ORF">SG35_020155</name>
</gene>
<organism evidence="1 2">
    <name type="scientific">Thalassomonas actiniarum</name>
    <dbReference type="NCBI Taxonomy" id="485447"/>
    <lineage>
        <taxon>Bacteria</taxon>
        <taxon>Pseudomonadati</taxon>
        <taxon>Pseudomonadota</taxon>
        <taxon>Gammaproteobacteria</taxon>
        <taxon>Alteromonadales</taxon>
        <taxon>Colwelliaceae</taxon>
        <taxon>Thalassomonas</taxon>
    </lineage>
</organism>
<proteinExistence type="predicted"/>
<sequence>MPGEVVGGNQKIDQEWRATSELTPFKLSLQQSVAGKFLKRKPELN</sequence>
<protein>
    <submittedName>
        <fullName evidence="1">Uncharacterized protein</fullName>
    </submittedName>
</protein>
<dbReference type="RefSeq" id="WP_160298351.1">
    <property type="nucleotide sequence ID" value="NZ_CP059735.1"/>
</dbReference>
<accession>A0AAE9YLM1</accession>
<dbReference type="EMBL" id="CP059735">
    <property type="protein sequence ID" value="WDD97610.1"/>
    <property type="molecule type" value="Genomic_DNA"/>
</dbReference>
<reference evidence="1 2" key="2">
    <citation type="journal article" date="2022" name="Mar. Drugs">
        <title>Bioassay-Guided Fractionation Leads to the Detection of Cholic Acid Generated by the Rare Thalassomonas sp.</title>
        <authorList>
            <person name="Pheiffer F."/>
            <person name="Schneider Y.K."/>
            <person name="Hansen E.H."/>
            <person name="Andersen J.H."/>
            <person name="Isaksson J."/>
            <person name="Busche T."/>
            <person name="R C."/>
            <person name="Kalinowski J."/>
            <person name="Zyl L.V."/>
            <person name="Trindade M."/>
        </authorList>
    </citation>
    <scope>NUCLEOTIDE SEQUENCE [LARGE SCALE GENOMIC DNA]</scope>
    <source>
        <strain evidence="1 2">A5K-106</strain>
    </source>
</reference>
<reference evidence="1 2" key="1">
    <citation type="journal article" date="2015" name="Genome Announc.">
        <title>Draft Genome Sequences of Marine Isolates of Thalassomonas viridans and Thalassomonas actiniarum.</title>
        <authorList>
            <person name="Olonade I."/>
            <person name="van Zyl L.J."/>
            <person name="Trindade M."/>
        </authorList>
    </citation>
    <scope>NUCLEOTIDE SEQUENCE [LARGE SCALE GENOMIC DNA]</scope>
    <source>
        <strain evidence="1 2">A5K-106</strain>
    </source>
</reference>
<dbReference type="AlphaFoldDB" id="A0AAE9YLM1"/>
<name>A0AAE9YLM1_9GAMM</name>